<name>A0ABQ7K8J2_9FUNG</name>
<evidence type="ECO:0000313" key="2">
    <source>
        <dbReference type="Proteomes" id="UP001194696"/>
    </source>
</evidence>
<dbReference type="SUPFAM" id="SSF52047">
    <property type="entry name" value="RNI-like"/>
    <property type="match status" value="1"/>
</dbReference>
<evidence type="ECO:0000313" key="1">
    <source>
        <dbReference type="EMBL" id="KAG0293615.1"/>
    </source>
</evidence>
<proteinExistence type="predicted"/>
<dbReference type="InterPro" id="IPR032675">
    <property type="entry name" value="LRR_dom_sf"/>
</dbReference>
<keyword evidence="2" id="KW-1185">Reference proteome</keyword>
<comment type="caution">
    <text evidence="1">The sequence shown here is derived from an EMBL/GenBank/DDBJ whole genome shotgun (WGS) entry which is preliminary data.</text>
</comment>
<evidence type="ECO:0008006" key="3">
    <source>
        <dbReference type="Google" id="ProtNLM"/>
    </source>
</evidence>
<accession>A0ABQ7K8J2</accession>
<organism evidence="1 2">
    <name type="scientific">Linnemannia gamsii</name>
    <dbReference type="NCBI Taxonomy" id="64522"/>
    <lineage>
        <taxon>Eukaryota</taxon>
        <taxon>Fungi</taxon>
        <taxon>Fungi incertae sedis</taxon>
        <taxon>Mucoromycota</taxon>
        <taxon>Mortierellomycotina</taxon>
        <taxon>Mortierellomycetes</taxon>
        <taxon>Mortierellales</taxon>
        <taxon>Mortierellaceae</taxon>
        <taxon>Linnemannia</taxon>
    </lineage>
</organism>
<reference evidence="1 2" key="1">
    <citation type="journal article" date="2020" name="Fungal Divers.">
        <title>Resolving the Mortierellaceae phylogeny through synthesis of multi-gene phylogenetics and phylogenomics.</title>
        <authorList>
            <person name="Vandepol N."/>
            <person name="Liber J."/>
            <person name="Desiro A."/>
            <person name="Na H."/>
            <person name="Kennedy M."/>
            <person name="Barry K."/>
            <person name="Grigoriev I.V."/>
            <person name="Miller A.N."/>
            <person name="O'Donnell K."/>
            <person name="Stajich J.E."/>
            <person name="Bonito G."/>
        </authorList>
    </citation>
    <scope>NUCLEOTIDE SEQUENCE [LARGE SCALE GENOMIC DNA]</scope>
    <source>
        <strain evidence="1 2">AD045</strain>
    </source>
</reference>
<protein>
    <recommendedName>
        <fullName evidence="3">F-box domain-containing protein</fullName>
    </recommendedName>
</protein>
<dbReference type="Proteomes" id="UP001194696">
    <property type="component" value="Unassembled WGS sequence"/>
</dbReference>
<sequence length="647" mass="73161">MPLSSSTYVFELSELASLITSFLLQNDISHLMQTSRRMHATMEPWFYYNLTTVYKVVRLNLSQSPEALNALTRNIHHTRSWTTDLFNLMFFIYAGAVTPVLKGHELEGEEEEALDQGSDMSLSAAQPSSMATAVTVSTSTTTTMTTAMAKETSLVALTPRMNLCLTAPLPPMTHLTKLDIDPTFRASYYGSLINSGLKSPYLAIVHLCTTLRRSPHLRELCLRHIIFQDLRSATAFATTLCGLTRLTHLHFYFNTFGASKEAGLLAFFSCPPLVRCLTIERVDTLDRYNATGMTADSIQDIELFVDKVRARATTQLVYLQEFRFCDSSMDSSMTTAEELYAILARCPNIETLCLQWRFVADNLDGSKIGRMCPKMRNFSYYCNTVVEDFKEWPYMLGLTLPEHQLEGLIKTDVGASIDGDLVGRALVRHCRSLRKLILVNCIPSKTVGMILEHCEALEILDVRRSMLDLEDAIAAPWASSRMMELSLDINTGVKRKVFYLRPSPSRRSPKEKQLFGRLESLYRQIGKQTNLRTLCLGQRNERDCKKMEAGKYIQPFAGMLRLSDKKDGVVSGYLELLVGLKQLWRISGSVGPETKNYKVAVDSAEAKWMIEHWPAFVCADFFPRFFLPRDRVGRFEGRHRNGGFGSL</sequence>
<dbReference type="EMBL" id="JAAAIM010000149">
    <property type="protein sequence ID" value="KAG0293615.1"/>
    <property type="molecule type" value="Genomic_DNA"/>
</dbReference>
<dbReference type="Gene3D" id="3.80.10.10">
    <property type="entry name" value="Ribonuclease Inhibitor"/>
    <property type="match status" value="1"/>
</dbReference>
<gene>
    <name evidence="1" type="ORF">BGZ96_002569</name>
</gene>